<proteinExistence type="predicted"/>
<sequence length="29" mass="3298">MVYLWCLVPFVILWACTAFDNDGNDGYGN</sequence>
<evidence type="ECO:0000313" key="2">
    <source>
        <dbReference type="Proteomes" id="UP000828590"/>
    </source>
</evidence>
<keyword evidence="2" id="KW-1185">Reference proteome</keyword>
<protein>
    <recommendedName>
        <fullName evidence="3">Outer membrane protein</fullName>
    </recommendedName>
</protein>
<evidence type="ECO:0000313" key="1">
    <source>
        <dbReference type="EMBL" id="UES35529.1"/>
    </source>
</evidence>
<gene>
    <name evidence="1" type="ORF">eKKP3263_000040</name>
</gene>
<organism evidence="1 2">
    <name type="scientific">Enterobacter phage KKP_3263</name>
    <dbReference type="NCBI Taxonomy" id="2875358"/>
    <lineage>
        <taxon>Viruses</taxon>
        <taxon>Duplodnaviria</taxon>
        <taxon>Heunggongvirae</taxon>
        <taxon>Uroviricota</taxon>
        <taxon>Caudoviricetes</taxon>
        <taxon>Autographivirales</taxon>
        <taxon>Autotranscriptaviridae</taxon>
        <taxon>Studiervirinae</taxon>
        <taxon>Kayfunavirus</taxon>
        <taxon>Kayfunavirus KKP3263</taxon>
    </lineage>
</organism>
<dbReference type="EMBL" id="OK210074">
    <property type="protein sequence ID" value="UES35529.1"/>
    <property type="molecule type" value="Genomic_DNA"/>
</dbReference>
<dbReference type="Proteomes" id="UP000828590">
    <property type="component" value="Segment"/>
</dbReference>
<accession>A0ABY3P9R6</accession>
<name>A0ABY3P9R6_9CAUD</name>
<evidence type="ECO:0008006" key="3">
    <source>
        <dbReference type="Google" id="ProtNLM"/>
    </source>
</evidence>
<reference evidence="1 2" key="1">
    <citation type="submission" date="2021-09" db="EMBL/GenBank/DDBJ databases">
        <title>Isolation and characterization of lytic bacteriophages against saprophytic bacterial microflora of minimally processed plant-food products.</title>
        <authorList>
            <person name="Wojcicki M."/>
            <person name="Srednicka P."/>
            <person name="Swider O."/>
            <person name="Blazejak S."/>
            <person name="Gientka I."/>
            <person name="Kowalczyk M."/>
            <person name="Juszczuk-Kubiak E."/>
        </authorList>
    </citation>
    <scope>NUCLEOTIDE SEQUENCE [LARGE SCALE GENOMIC DNA]</scope>
</reference>